<accession>A0A1N7U8V8</accession>
<dbReference type="Proteomes" id="UP000027308">
    <property type="component" value="Chromosome"/>
</dbReference>
<gene>
    <name evidence="1" type="ORF">PS417_17815</name>
</gene>
<sequence>MFEDVVEHPTVQALVAGLRVDTAEAGMSRMNGFNPGFDYGFNLTYGKGYTDADPLFERLHGLIDAGTREKIDLSGR</sequence>
<dbReference type="AlphaFoldDB" id="A0A1N7U8V8"/>
<dbReference type="GeneID" id="68226158"/>
<dbReference type="EMBL" id="CP007637">
    <property type="protein sequence ID" value="AIB37406.1"/>
    <property type="molecule type" value="Genomic_DNA"/>
</dbReference>
<dbReference type="RefSeq" id="WP_010209264.1">
    <property type="nucleotide sequence ID" value="NZ_CP005975.1"/>
</dbReference>
<protein>
    <submittedName>
        <fullName evidence="1">Uncharacterized protein</fullName>
    </submittedName>
</protein>
<evidence type="ECO:0000313" key="2">
    <source>
        <dbReference type="Proteomes" id="UP000027308"/>
    </source>
</evidence>
<dbReference type="eggNOG" id="COG1896">
    <property type="taxonomic scope" value="Bacteria"/>
</dbReference>
<organism evidence="1 2">
    <name type="scientific">Pseudomonas simiae</name>
    <dbReference type="NCBI Taxonomy" id="321846"/>
    <lineage>
        <taxon>Bacteria</taxon>
        <taxon>Pseudomonadati</taxon>
        <taxon>Pseudomonadota</taxon>
        <taxon>Gammaproteobacteria</taxon>
        <taxon>Pseudomonadales</taxon>
        <taxon>Pseudomonadaceae</taxon>
        <taxon>Pseudomonas</taxon>
    </lineage>
</organism>
<reference evidence="1 2" key="1">
    <citation type="submission" date="2014-05" db="EMBL/GenBank/DDBJ databases">
        <title>Pseudomonas simiae WCS417.</title>
        <authorList>
            <person name="Berendsen R.L."/>
        </authorList>
    </citation>
    <scope>NUCLEOTIDE SEQUENCE [LARGE SCALE GENOMIC DNA]</scope>
    <source>
        <strain evidence="1 2">WCS417</strain>
    </source>
</reference>
<proteinExistence type="predicted"/>
<evidence type="ECO:0000313" key="1">
    <source>
        <dbReference type="EMBL" id="AIB37406.1"/>
    </source>
</evidence>
<name>A0A1N7U8V8_9PSED</name>